<evidence type="ECO:0000313" key="6">
    <source>
        <dbReference type="RefSeq" id="XP_042564790.1"/>
    </source>
</evidence>
<dbReference type="PANTHER" id="PTHR11256:SF42">
    <property type="entry name" value="APOPTOSIS REGULATOR BAX"/>
    <property type="match status" value="1"/>
</dbReference>
<proteinExistence type="inferred from homology"/>
<evidence type="ECO:0000259" key="4">
    <source>
        <dbReference type="SMART" id="SM00337"/>
    </source>
</evidence>
<comment type="similarity">
    <text evidence="1">Belongs to the Bcl-2 family.</text>
</comment>
<organism evidence="5 6">
    <name type="scientific">Clupea harengus</name>
    <name type="common">Atlantic herring</name>
    <dbReference type="NCBI Taxonomy" id="7950"/>
    <lineage>
        <taxon>Eukaryota</taxon>
        <taxon>Metazoa</taxon>
        <taxon>Chordata</taxon>
        <taxon>Craniata</taxon>
        <taxon>Vertebrata</taxon>
        <taxon>Euteleostomi</taxon>
        <taxon>Actinopterygii</taxon>
        <taxon>Neopterygii</taxon>
        <taxon>Teleostei</taxon>
        <taxon>Clupei</taxon>
        <taxon>Clupeiformes</taxon>
        <taxon>Clupeoidei</taxon>
        <taxon>Clupeidae</taxon>
        <taxon>Clupea</taxon>
    </lineage>
</organism>
<keyword evidence="5" id="KW-1185">Reference proteome</keyword>
<keyword evidence="3" id="KW-0812">Transmembrane</keyword>
<dbReference type="GO" id="GO:0001836">
    <property type="term" value="P:release of cytochrome c from mitochondria"/>
    <property type="evidence" value="ECO:0007669"/>
    <property type="project" value="TreeGrafter"/>
</dbReference>
<dbReference type="InterPro" id="IPR036834">
    <property type="entry name" value="Bcl-2-like_sf"/>
</dbReference>
<dbReference type="RefSeq" id="XP_042564790.1">
    <property type="nucleotide sequence ID" value="XM_042708856.1"/>
</dbReference>
<feature type="transmembrane region" description="Helical" evidence="3">
    <location>
        <begin position="185"/>
        <end position="205"/>
    </location>
</feature>
<dbReference type="InterPro" id="IPR046371">
    <property type="entry name" value="Bcl-2_BH1-3"/>
</dbReference>
<keyword evidence="2" id="KW-0053">Apoptosis</keyword>
<reference evidence="6" key="1">
    <citation type="submission" date="2025-08" db="UniProtKB">
        <authorList>
            <consortium name="RefSeq"/>
        </authorList>
    </citation>
    <scope>IDENTIFICATION</scope>
</reference>
<accession>A0A8M1KQ95</accession>
<dbReference type="Pfam" id="PF00452">
    <property type="entry name" value="Bcl-2"/>
    <property type="match status" value="1"/>
</dbReference>
<dbReference type="PRINTS" id="PR01862">
    <property type="entry name" value="BCL2FAMILY"/>
</dbReference>
<dbReference type="SMART" id="SM00337">
    <property type="entry name" value="BCL"/>
    <property type="match status" value="1"/>
</dbReference>
<dbReference type="OrthoDB" id="8856583at2759"/>
<keyword evidence="3" id="KW-0472">Membrane</keyword>
<evidence type="ECO:0000256" key="3">
    <source>
        <dbReference type="SAM" id="Phobius"/>
    </source>
</evidence>
<dbReference type="GO" id="GO:0051400">
    <property type="term" value="F:BH domain binding"/>
    <property type="evidence" value="ECO:0007669"/>
    <property type="project" value="TreeGrafter"/>
</dbReference>
<dbReference type="InterPro" id="IPR002475">
    <property type="entry name" value="Bcl2-like"/>
</dbReference>
<dbReference type="CDD" id="cd06845">
    <property type="entry name" value="Bcl-2_like"/>
    <property type="match status" value="1"/>
</dbReference>
<dbReference type="SUPFAM" id="SSF56854">
    <property type="entry name" value="Bcl-2 inhibitors of programmed cell death"/>
    <property type="match status" value="1"/>
</dbReference>
<evidence type="ECO:0000256" key="2">
    <source>
        <dbReference type="ARBA" id="ARBA00022703"/>
    </source>
</evidence>
<evidence type="ECO:0000256" key="1">
    <source>
        <dbReference type="ARBA" id="ARBA00009458"/>
    </source>
</evidence>
<gene>
    <name evidence="6" type="primary">LOC116222172</name>
</gene>
<dbReference type="GO" id="GO:0008053">
    <property type="term" value="P:mitochondrial fusion"/>
    <property type="evidence" value="ECO:0007669"/>
    <property type="project" value="TreeGrafter"/>
</dbReference>
<dbReference type="Gene3D" id="1.10.437.10">
    <property type="entry name" value="Blc2-like"/>
    <property type="match status" value="1"/>
</dbReference>
<keyword evidence="3" id="KW-1133">Transmembrane helix</keyword>
<feature type="domain" description="Bcl-2 Bcl-2 homology region 1-3" evidence="4">
    <location>
        <begin position="57"/>
        <end position="157"/>
    </location>
</feature>
<dbReference type="GO" id="GO:0097192">
    <property type="term" value="P:extrinsic apoptotic signaling pathway in absence of ligand"/>
    <property type="evidence" value="ECO:0007669"/>
    <property type="project" value="TreeGrafter"/>
</dbReference>
<dbReference type="AlphaFoldDB" id="A0A8M1KQ95"/>
<evidence type="ECO:0000313" key="5">
    <source>
        <dbReference type="Proteomes" id="UP000515152"/>
    </source>
</evidence>
<dbReference type="GeneID" id="116222172"/>
<dbReference type="PANTHER" id="PTHR11256">
    <property type="entry name" value="BCL-2 RELATED"/>
    <property type="match status" value="1"/>
</dbReference>
<dbReference type="GO" id="GO:0005741">
    <property type="term" value="C:mitochondrial outer membrane"/>
    <property type="evidence" value="ECO:0007669"/>
    <property type="project" value="TreeGrafter"/>
</dbReference>
<dbReference type="Proteomes" id="UP000515152">
    <property type="component" value="Chromosome 10"/>
</dbReference>
<dbReference type="GO" id="GO:0042981">
    <property type="term" value="P:regulation of apoptotic process"/>
    <property type="evidence" value="ECO:0007669"/>
    <property type="project" value="InterPro"/>
</dbReference>
<sequence length="211" mass="23278">MACEANANDEQITEAIMMSVVKDELKEVPTEQVPTLPEPKHFNAKDQNLTSQLAQTIKIIGDDLVKHKPLNDTIDGFAKKILNNPQEQGAYQKLVTQLFADGNINWGRIVVLFYTVGKLAKKMLLAHLPETVTEMISWTLNYFKKNILGWVLKMGGWICSIASIACFRIESVPALNSPEHSSASAIGVTCFVGGIVLGGCIVLWLTGRTRH</sequence>
<dbReference type="PROSITE" id="PS50062">
    <property type="entry name" value="BCL2_FAMILY"/>
    <property type="match status" value="1"/>
</dbReference>
<name>A0A8M1KQ95_CLUHA</name>
<protein>
    <submittedName>
        <fullName evidence="6">Apoptosis regulator BAX-like</fullName>
    </submittedName>
</protein>
<dbReference type="InterPro" id="IPR026298">
    <property type="entry name" value="Bcl-2_fam"/>
</dbReference>
<dbReference type="GO" id="GO:0008630">
    <property type="term" value="P:intrinsic apoptotic signaling pathway in response to DNA damage"/>
    <property type="evidence" value="ECO:0007669"/>
    <property type="project" value="TreeGrafter"/>
</dbReference>
<dbReference type="KEGG" id="char:116222172"/>
<dbReference type="GO" id="GO:0015267">
    <property type="term" value="F:channel activity"/>
    <property type="evidence" value="ECO:0007669"/>
    <property type="project" value="TreeGrafter"/>
</dbReference>
<feature type="transmembrane region" description="Helical" evidence="3">
    <location>
        <begin position="147"/>
        <end position="165"/>
    </location>
</feature>